<comment type="caution">
    <text evidence="1">The sequence shown here is derived from an EMBL/GenBank/DDBJ whole genome shotgun (WGS) entry which is preliminary data.</text>
</comment>
<protein>
    <submittedName>
        <fullName evidence="1">Uncharacterized protein</fullName>
    </submittedName>
</protein>
<evidence type="ECO:0000313" key="1">
    <source>
        <dbReference type="EMBL" id="KAI4859209.1"/>
    </source>
</evidence>
<gene>
    <name evidence="1" type="ORF">F4820DRAFT_177407</name>
</gene>
<dbReference type="EMBL" id="MU393649">
    <property type="protein sequence ID" value="KAI4859209.1"/>
    <property type="molecule type" value="Genomic_DNA"/>
</dbReference>
<accession>A0ACB9YII6</accession>
<reference evidence="1 2" key="1">
    <citation type="journal article" date="2022" name="New Phytol.">
        <title>Ecological generalism drives hyperdiversity of secondary metabolite gene clusters in xylarialean endophytes.</title>
        <authorList>
            <person name="Franco M.E.E."/>
            <person name="Wisecaver J.H."/>
            <person name="Arnold A.E."/>
            <person name="Ju Y.M."/>
            <person name="Slot J.C."/>
            <person name="Ahrendt S."/>
            <person name="Moore L.P."/>
            <person name="Eastman K.E."/>
            <person name="Scott K."/>
            <person name="Konkel Z."/>
            <person name="Mondo S.J."/>
            <person name="Kuo A."/>
            <person name="Hayes R.D."/>
            <person name="Haridas S."/>
            <person name="Andreopoulos B."/>
            <person name="Riley R."/>
            <person name="LaButti K."/>
            <person name="Pangilinan J."/>
            <person name="Lipzen A."/>
            <person name="Amirebrahimi M."/>
            <person name="Yan J."/>
            <person name="Adam C."/>
            <person name="Keymanesh K."/>
            <person name="Ng V."/>
            <person name="Louie K."/>
            <person name="Northen T."/>
            <person name="Drula E."/>
            <person name="Henrissat B."/>
            <person name="Hsieh H.M."/>
            <person name="Youens-Clark K."/>
            <person name="Lutzoni F."/>
            <person name="Miadlikowska J."/>
            <person name="Eastwood D.C."/>
            <person name="Hamelin R.C."/>
            <person name="Grigoriev I.V."/>
            <person name="U'Ren J.M."/>
        </authorList>
    </citation>
    <scope>NUCLEOTIDE SEQUENCE [LARGE SCALE GENOMIC DNA]</scope>
    <source>
        <strain evidence="1 2">CBS 119005</strain>
    </source>
</reference>
<dbReference type="Proteomes" id="UP001497700">
    <property type="component" value="Unassembled WGS sequence"/>
</dbReference>
<name>A0ACB9YII6_9PEZI</name>
<evidence type="ECO:0000313" key="2">
    <source>
        <dbReference type="Proteomes" id="UP001497700"/>
    </source>
</evidence>
<keyword evidence="2" id="KW-1185">Reference proteome</keyword>
<proteinExistence type="predicted"/>
<organism evidence="1 2">
    <name type="scientific">Hypoxylon rubiginosum</name>
    <dbReference type="NCBI Taxonomy" id="110542"/>
    <lineage>
        <taxon>Eukaryota</taxon>
        <taxon>Fungi</taxon>
        <taxon>Dikarya</taxon>
        <taxon>Ascomycota</taxon>
        <taxon>Pezizomycotina</taxon>
        <taxon>Sordariomycetes</taxon>
        <taxon>Xylariomycetidae</taxon>
        <taxon>Xylariales</taxon>
        <taxon>Hypoxylaceae</taxon>
        <taxon>Hypoxylon</taxon>
    </lineage>
</organism>
<sequence length="188" mass="21181">MGNEEQPWLFKGPEIKRPESPSSMFESTSTSSSGMATPTDTMTSDNSIDDLQSMTSQNDGRIDTPPYPGRTFAIRERESGRLITLIDGDIRLEYCTGEQGGWHWRCAEDKGWLTFRSPVSGQYIGGNAIRQRFCAREHSQGGYELLSRRDDELVKIHIGKDNRSLIRRAGGETLWDFEEVVSARLSTL</sequence>